<dbReference type="OrthoDB" id="8820756at2"/>
<gene>
    <name evidence="2" type="ORF">DFQ15_11125</name>
</gene>
<feature type="region of interest" description="Disordered" evidence="1">
    <location>
        <begin position="39"/>
        <end position="110"/>
    </location>
</feature>
<dbReference type="InterPro" id="IPR013390">
    <property type="entry name" value="T3SS_HpaP"/>
</dbReference>
<evidence type="ECO:0000313" key="3">
    <source>
        <dbReference type="Proteomes" id="UP000247540"/>
    </source>
</evidence>
<dbReference type="RefSeq" id="WP_110465618.1">
    <property type="nucleotide sequence ID" value="NZ_JAMOFZ010000011.1"/>
</dbReference>
<evidence type="ECO:0000313" key="2">
    <source>
        <dbReference type="EMBL" id="PYE77881.1"/>
    </source>
</evidence>
<organism evidence="2 3">
    <name type="scientific">Xylophilus ampelinus</name>
    <dbReference type="NCBI Taxonomy" id="54067"/>
    <lineage>
        <taxon>Bacteria</taxon>
        <taxon>Pseudomonadati</taxon>
        <taxon>Pseudomonadota</taxon>
        <taxon>Betaproteobacteria</taxon>
        <taxon>Burkholderiales</taxon>
        <taxon>Xylophilus</taxon>
    </lineage>
</organism>
<feature type="compositionally biased region" description="Basic and acidic residues" evidence="1">
    <location>
        <begin position="1"/>
        <end position="10"/>
    </location>
</feature>
<evidence type="ECO:0000256" key="1">
    <source>
        <dbReference type="SAM" id="MobiDB-lite"/>
    </source>
</evidence>
<accession>A0A318SKW4</accession>
<dbReference type="EMBL" id="QJTC01000011">
    <property type="protein sequence ID" value="PYE77881.1"/>
    <property type="molecule type" value="Genomic_DNA"/>
</dbReference>
<reference evidence="2 3" key="1">
    <citation type="submission" date="2018-06" db="EMBL/GenBank/DDBJ databases">
        <title>Genomic Encyclopedia of Type Strains, Phase III (KMG-III): the genomes of soil and plant-associated and newly described type strains.</title>
        <authorList>
            <person name="Whitman W."/>
        </authorList>
    </citation>
    <scope>NUCLEOTIDE SEQUENCE [LARGE SCALE GENOMIC DNA]</scope>
    <source>
        <strain evidence="2 3">CECT 7646</strain>
    </source>
</reference>
<dbReference type="Proteomes" id="UP000247540">
    <property type="component" value="Unassembled WGS sequence"/>
</dbReference>
<keyword evidence="3" id="KW-1185">Reference proteome</keyword>
<dbReference type="AlphaFoldDB" id="A0A318SKW4"/>
<proteinExistence type="predicted"/>
<comment type="caution">
    <text evidence="2">The sequence shown here is derived from an EMBL/GenBank/DDBJ whole genome shotgun (WGS) entry which is preliminary data.</text>
</comment>
<dbReference type="Pfam" id="PF09483">
    <property type="entry name" value="HpaP"/>
    <property type="match status" value="1"/>
</dbReference>
<feature type="region of interest" description="Disordered" evidence="1">
    <location>
        <begin position="1"/>
        <end position="25"/>
    </location>
</feature>
<protein>
    <submittedName>
        <fullName evidence="2">Type III secretion system (T3SS) protein HpaP</fullName>
    </submittedName>
</protein>
<name>A0A318SKW4_9BURK</name>
<sequence>MSQEIDRLPPEARNTTSNPGGQGATALIAQLFRQVLRLPPRNERSGSRALFPDNDPTLGNVPDMRWWSSPGTDIRGREAALPPSFPNAPQDTSGGQEVATRPAGHAEDEAADVQQLRGVAAPGSVAGVDRRAEGQGRVAGAAGKENLADYSGPAPAQAAPDIQARHQAAGDALEKLARHLHRLCERGGAISQHWSATLHLDAQALPDTQLRIQASQSWIRLRFSTQSADSIRLISDHTPALRSTLEQTLDMKHHVDIDFE</sequence>